<accession>A0A0K1PZE4</accession>
<dbReference type="KEGG" id="llu:AKJ09_05562"/>
<dbReference type="Gene3D" id="2.40.160.50">
    <property type="entry name" value="membrane protein fhac: a member of the omp85/tpsb transporter family"/>
    <property type="match status" value="1"/>
</dbReference>
<feature type="region of interest" description="Disordered" evidence="3">
    <location>
        <begin position="1"/>
        <end position="54"/>
    </location>
</feature>
<dbReference type="GO" id="GO:0019867">
    <property type="term" value="C:outer membrane"/>
    <property type="evidence" value="ECO:0007669"/>
    <property type="project" value="InterPro"/>
</dbReference>
<organism evidence="5 6">
    <name type="scientific">Labilithrix luteola</name>
    <dbReference type="NCBI Taxonomy" id="1391654"/>
    <lineage>
        <taxon>Bacteria</taxon>
        <taxon>Pseudomonadati</taxon>
        <taxon>Myxococcota</taxon>
        <taxon>Polyangia</taxon>
        <taxon>Polyangiales</taxon>
        <taxon>Labilitrichaceae</taxon>
        <taxon>Labilithrix</taxon>
    </lineage>
</organism>
<evidence type="ECO:0000259" key="4">
    <source>
        <dbReference type="Pfam" id="PF01103"/>
    </source>
</evidence>
<comment type="subcellular location">
    <subcellularLocation>
        <location evidence="1">Membrane</location>
    </subcellularLocation>
</comment>
<dbReference type="AlphaFoldDB" id="A0A0K1PZE4"/>
<feature type="domain" description="Bacterial surface antigen (D15)" evidence="4">
    <location>
        <begin position="241"/>
        <end position="424"/>
    </location>
</feature>
<sequence length="446" mass="47983">MFVLALLGATESQAEEPHTPPRVTAPAPSDAPPASMPAASPSSGETDPSGMPIADYQTRRYEPAGFPLLGGNSDIGFQFGVVGTLTKFGDGAIPYVWNMDLVLAASVKGGPAGTELAQQKYSLQIDIPHVLDNVRTTPMLAYSRTVDSPYFGRGNANQAVIPAQSSGQEGRFFQFLAREVRFRSPTRLTIKRPYYAMLAPTFRFEDPVAYEGSRLALDAQTVTRSGAPLIRGLHSAPVAGLAGGLVIDSRDNEFFPHRGMFHQVGVRYVQGFPLDGDIQYGGAGVNLAGYVPLGGPFVFAGRAVADFEFGRVPFYDLFMGGPFNSIELPGGPNGIRGVPIGRYSGLVKVVGNAEIRAMLLHFHFLDQRFRIGGATFFDAGRVFDEYSFHAPRDGRGIGLKYGVGAGTYIQWGDAAVFRIELAYSPDAVAENPGFPFGLYVEDGVMF</sequence>
<evidence type="ECO:0000256" key="1">
    <source>
        <dbReference type="ARBA" id="ARBA00004370"/>
    </source>
</evidence>
<evidence type="ECO:0000256" key="3">
    <source>
        <dbReference type="SAM" id="MobiDB-lite"/>
    </source>
</evidence>
<dbReference type="Pfam" id="PF01103">
    <property type="entry name" value="Omp85"/>
    <property type="match status" value="1"/>
</dbReference>
<evidence type="ECO:0000313" key="6">
    <source>
        <dbReference type="Proteomes" id="UP000064967"/>
    </source>
</evidence>
<keyword evidence="6" id="KW-1185">Reference proteome</keyword>
<dbReference type="InterPro" id="IPR000184">
    <property type="entry name" value="Bac_surfAg_D15"/>
</dbReference>
<evidence type="ECO:0000313" key="5">
    <source>
        <dbReference type="EMBL" id="AKU98898.1"/>
    </source>
</evidence>
<reference evidence="5 6" key="1">
    <citation type="submission" date="2015-08" db="EMBL/GenBank/DDBJ databases">
        <authorList>
            <person name="Babu N.S."/>
            <person name="Beckwith C.J."/>
            <person name="Beseler K.G."/>
            <person name="Brison A."/>
            <person name="Carone J.V."/>
            <person name="Caskin T.P."/>
            <person name="Diamond M."/>
            <person name="Durham M.E."/>
            <person name="Foxe J.M."/>
            <person name="Go M."/>
            <person name="Henderson B.A."/>
            <person name="Jones I.B."/>
            <person name="McGettigan J.A."/>
            <person name="Micheletti S.J."/>
            <person name="Nasrallah M.E."/>
            <person name="Ortiz D."/>
            <person name="Piller C.R."/>
            <person name="Privatt S.R."/>
            <person name="Schneider S.L."/>
            <person name="Sharp S."/>
            <person name="Smith T.C."/>
            <person name="Stanton J.D."/>
            <person name="Ullery H.E."/>
            <person name="Wilson R.J."/>
            <person name="Serrano M.G."/>
            <person name="Buck G."/>
            <person name="Lee V."/>
            <person name="Wang Y."/>
            <person name="Carvalho R."/>
            <person name="Voegtly L."/>
            <person name="Shi R."/>
            <person name="Duckworth R."/>
            <person name="Johnson A."/>
            <person name="Loviza R."/>
            <person name="Walstead R."/>
            <person name="Shah Z."/>
            <person name="Kiflezghi M."/>
            <person name="Wade K."/>
            <person name="Ball S.L."/>
            <person name="Bradley K.W."/>
            <person name="Asai D.J."/>
            <person name="Bowman C.A."/>
            <person name="Russell D.A."/>
            <person name="Pope W.H."/>
            <person name="Jacobs-Sera D."/>
            <person name="Hendrix R.W."/>
            <person name="Hatfull G.F."/>
        </authorList>
    </citation>
    <scope>NUCLEOTIDE SEQUENCE [LARGE SCALE GENOMIC DNA]</scope>
    <source>
        <strain evidence="5 6">DSM 27648</strain>
    </source>
</reference>
<dbReference type="Proteomes" id="UP000064967">
    <property type="component" value="Chromosome"/>
</dbReference>
<keyword evidence="2" id="KW-0472">Membrane</keyword>
<evidence type="ECO:0000256" key="2">
    <source>
        <dbReference type="ARBA" id="ARBA00023136"/>
    </source>
</evidence>
<protein>
    <recommendedName>
        <fullName evidence="4">Bacterial surface antigen (D15) domain-containing protein</fullName>
    </recommendedName>
</protein>
<dbReference type="STRING" id="1391654.AKJ09_05562"/>
<dbReference type="EMBL" id="CP012333">
    <property type="protein sequence ID" value="AKU98898.1"/>
    <property type="molecule type" value="Genomic_DNA"/>
</dbReference>
<gene>
    <name evidence="5" type="ORF">AKJ09_05562</name>
</gene>
<proteinExistence type="predicted"/>
<name>A0A0K1PZE4_9BACT</name>